<dbReference type="GO" id="GO:0016020">
    <property type="term" value="C:membrane"/>
    <property type="evidence" value="ECO:0007669"/>
    <property type="project" value="UniProtKB-SubCell"/>
</dbReference>
<dbReference type="Proteomes" id="UP000839515">
    <property type="component" value="Unassembled WGS sequence"/>
</dbReference>
<dbReference type="Pfam" id="PF06316">
    <property type="entry name" value="Ail_Lom"/>
    <property type="match status" value="1"/>
</dbReference>
<accession>A0A3X5LEQ8</accession>
<evidence type="ECO:0000313" key="7">
    <source>
        <dbReference type="EMBL" id="MIT93941.1"/>
    </source>
</evidence>
<sequence length="228" mass="25419">MIRIKWLFAVVALISGGAANAASGDSTFSIGWAQIHSDGLRDYMRGNFRLNSDVKKELTDVVKNGGKSGSNIDRYKNLNGFNIKYRYELTEEWGIISSFTYAQASFDGNYHLNESSDKYYASSGHIKSRYLNIMAGPTYRFNDYVSLYGMVGVANNRIEGSYDKNDHGYYGSVISYDHENNVQRATNASYSLGMQTNPFDNVVFDVAYEGSAGSLRTNGFNVGLGYKF</sequence>
<dbReference type="EMBL" id="RSTU01000095">
    <property type="protein sequence ID" value="MIT93941.1"/>
    <property type="molecule type" value="Genomic_DNA"/>
</dbReference>
<feature type="signal peptide" evidence="6">
    <location>
        <begin position="1"/>
        <end position="21"/>
    </location>
</feature>
<dbReference type="PROSITE" id="PS00694">
    <property type="entry name" value="ENT_VIR_OMP_1"/>
    <property type="match status" value="1"/>
</dbReference>
<evidence type="ECO:0000256" key="4">
    <source>
        <dbReference type="ARBA" id="ARBA00022729"/>
    </source>
</evidence>
<name>A0A3X5LEQ8_SALER</name>
<keyword evidence="3" id="KW-0812">Transmembrane</keyword>
<comment type="subcellular location">
    <subcellularLocation>
        <location evidence="1">Membrane</location>
        <topology evidence="1">Multi-pass membrane protein</topology>
    </subcellularLocation>
</comment>
<dbReference type="Gene3D" id="2.40.160.20">
    <property type="match status" value="1"/>
</dbReference>
<dbReference type="InterPro" id="IPR051723">
    <property type="entry name" value="Bact_OM_Invasion-Related"/>
</dbReference>
<proteinExistence type="predicted"/>
<keyword evidence="4 6" id="KW-0732">Signal</keyword>
<evidence type="ECO:0000256" key="1">
    <source>
        <dbReference type="ARBA" id="ARBA00004141"/>
    </source>
</evidence>
<dbReference type="PANTHER" id="PTHR35892">
    <property type="entry name" value="OUTER MEMBRANE PROTEIN PAGN-RELATED"/>
    <property type="match status" value="1"/>
</dbReference>
<comment type="caution">
    <text evidence="7">The sequence shown here is derived from an EMBL/GenBank/DDBJ whole genome shotgun (WGS) entry which is preliminary data.</text>
</comment>
<keyword evidence="5" id="KW-0472">Membrane</keyword>
<keyword evidence="2" id="KW-1134">Transmembrane beta strand</keyword>
<dbReference type="AlphaFoldDB" id="A0A3X5LEQ8"/>
<dbReference type="PRINTS" id="PR00316">
    <property type="entry name" value="ENTEROVIROMP"/>
</dbReference>
<gene>
    <name evidence="7" type="ORF">ATP91_27475</name>
</gene>
<evidence type="ECO:0000256" key="2">
    <source>
        <dbReference type="ARBA" id="ARBA00022452"/>
    </source>
</evidence>
<dbReference type="SUPFAM" id="SSF56925">
    <property type="entry name" value="OMPA-like"/>
    <property type="match status" value="1"/>
</dbReference>
<evidence type="ECO:0000256" key="6">
    <source>
        <dbReference type="SAM" id="SignalP"/>
    </source>
</evidence>
<evidence type="ECO:0008006" key="8">
    <source>
        <dbReference type="Google" id="ProtNLM"/>
    </source>
</evidence>
<dbReference type="InterPro" id="IPR000758">
    <property type="entry name" value="Enterovir_OMP"/>
</dbReference>
<organism evidence="7">
    <name type="scientific">Salmonella enterica</name>
    <name type="common">Salmonella choleraesuis</name>
    <dbReference type="NCBI Taxonomy" id="28901"/>
    <lineage>
        <taxon>Bacteria</taxon>
        <taxon>Pseudomonadati</taxon>
        <taxon>Pseudomonadota</taxon>
        <taxon>Gammaproteobacteria</taxon>
        <taxon>Enterobacterales</taxon>
        <taxon>Enterobacteriaceae</taxon>
        <taxon>Salmonella</taxon>
    </lineage>
</organism>
<dbReference type="PROSITE" id="PS00695">
    <property type="entry name" value="ENT_VIR_OMP_2"/>
    <property type="match status" value="1"/>
</dbReference>
<dbReference type="GO" id="GO:0044384">
    <property type="term" value="C:host outer membrane"/>
    <property type="evidence" value="ECO:0007669"/>
    <property type="project" value="InterPro"/>
</dbReference>
<evidence type="ECO:0000256" key="3">
    <source>
        <dbReference type="ARBA" id="ARBA00022692"/>
    </source>
</evidence>
<dbReference type="PANTHER" id="PTHR35892:SF2">
    <property type="entry name" value="OUTER MEMBRANE PROTEIN PAGN"/>
    <property type="match status" value="1"/>
</dbReference>
<protein>
    <recommendedName>
        <fullName evidence="8">Ail/Lom family outer membrane beta-barrel protein</fullName>
    </recommendedName>
</protein>
<reference evidence="7" key="1">
    <citation type="submission" date="2018-08" db="EMBL/GenBank/DDBJ databases">
        <authorList>
            <consortium name="GenomeTrakr network: Whole genome sequencing for foodborne pathogen traceback"/>
        </authorList>
    </citation>
    <scope>NUCLEOTIDE SEQUENCE [LARGE SCALE GENOMIC DNA]</scope>
    <source>
        <strain evidence="7">CFSAN034428</strain>
    </source>
</reference>
<feature type="chain" id="PRO_5030088554" description="Ail/Lom family outer membrane beta-barrel protein" evidence="6">
    <location>
        <begin position="22"/>
        <end position="228"/>
    </location>
</feature>
<evidence type="ECO:0000256" key="5">
    <source>
        <dbReference type="ARBA" id="ARBA00023136"/>
    </source>
</evidence>
<dbReference type="InterPro" id="IPR011250">
    <property type="entry name" value="OMP/PagP_B-barrel"/>
</dbReference>
<dbReference type="RefSeq" id="WP_044144686.1">
    <property type="nucleotide sequence ID" value="NZ_MYVF01000048.1"/>
</dbReference>